<feature type="compositionally biased region" description="Basic and acidic residues" evidence="5">
    <location>
        <begin position="340"/>
        <end position="354"/>
    </location>
</feature>
<feature type="compositionally biased region" description="Polar residues" evidence="5">
    <location>
        <begin position="1"/>
        <end position="10"/>
    </location>
</feature>
<proteinExistence type="predicted"/>
<dbReference type="InterPro" id="IPR036388">
    <property type="entry name" value="WH-like_DNA-bd_sf"/>
</dbReference>
<comment type="subcellular location">
    <subcellularLocation>
        <location evidence="1 4">Nucleus</location>
    </subcellularLocation>
</comment>
<evidence type="ECO:0000256" key="4">
    <source>
        <dbReference type="PROSITE-ProRule" id="PRU00089"/>
    </source>
</evidence>
<dbReference type="SMART" id="SM00339">
    <property type="entry name" value="FH"/>
    <property type="match status" value="1"/>
</dbReference>
<dbReference type="CDD" id="cd00059">
    <property type="entry name" value="FH_FOX"/>
    <property type="match status" value="1"/>
</dbReference>
<feature type="region of interest" description="Disordered" evidence="5">
    <location>
        <begin position="680"/>
        <end position="701"/>
    </location>
</feature>
<feature type="region of interest" description="Disordered" evidence="5">
    <location>
        <begin position="39"/>
        <end position="94"/>
    </location>
</feature>
<dbReference type="OrthoDB" id="5954824at2759"/>
<dbReference type="GO" id="GO:0001228">
    <property type="term" value="F:DNA-binding transcription activator activity, RNA polymerase II-specific"/>
    <property type="evidence" value="ECO:0007669"/>
    <property type="project" value="UniProtKB-ARBA"/>
</dbReference>
<feature type="DNA-binding region" description="Fork-head" evidence="4">
    <location>
        <begin position="204"/>
        <end position="298"/>
    </location>
</feature>
<evidence type="ECO:0000256" key="5">
    <source>
        <dbReference type="SAM" id="MobiDB-lite"/>
    </source>
</evidence>
<dbReference type="FunFam" id="1.10.10.10:FF:000260">
    <property type="entry name" value="Forkhead transcription factor (Sep1)"/>
    <property type="match status" value="1"/>
</dbReference>
<evidence type="ECO:0000256" key="2">
    <source>
        <dbReference type="ARBA" id="ARBA00023125"/>
    </source>
</evidence>
<dbReference type="PROSITE" id="PS00658">
    <property type="entry name" value="FORK_HEAD_2"/>
    <property type="match status" value="1"/>
</dbReference>
<evidence type="ECO:0000256" key="3">
    <source>
        <dbReference type="ARBA" id="ARBA00023242"/>
    </source>
</evidence>
<dbReference type="InterPro" id="IPR001766">
    <property type="entry name" value="Fork_head_dom"/>
</dbReference>
<dbReference type="KEGG" id="ffu:CLAFUR5_07393"/>
<feature type="domain" description="Fork-head" evidence="6">
    <location>
        <begin position="204"/>
        <end position="298"/>
    </location>
</feature>
<dbReference type="Pfam" id="PF00250">
    <property type="entry name" value="Forkhead"/>
    <property type="match status" value="1"/>
</dbReference>
<feature type="region of interest" description="Disordered" evidence="5">
    <location>
        <begin position="1"/>
        <end position="27"/>
    </location>
</feature>
<dbReference type="GeneID" id="71987271"/>
<dbReference type="OMA" id="PNDAGWQ"/>
<feature type="compositionally biased region" description="Low complexity" evidence="5">
    <location>
        <begin position="53"/>
        <end position="63"/>
    </location>
</feature>
<dbReference type="PANTHER" id="PTHR11829:SF343">
    <property type="entry name" value="FORK-HEAD DOMAIN-CONTAINING PROTEIN"/>
    <property type="match status" value="1"/>
</dbReference>
<keyword evidence="2 4" id="KW-0238">DNA-binding</keyword>
<dbReference type="Proteomes" id="UP000756132">
    <property type="component" value="Chromosome 6"/>
</dbReference>
<feature type="region of interest" description="Disordered" evidence="5">
    <location>
        <begin position="168"/>
        <end position="206"/>
    </location>
</feature>
<dbReference type="EMBL" id="CP090168">
    <property type="protein sequence ID" value="UJO18770.1"/>
    <property type="molecule type" value="Genomic_DNA"/>
</dbReference>
<dbReference type="InterPro" id="IPR050211">
    <property type="entry name" value="FOX_domain-containing"/>
</dbReference>
<gene>
    <name evidence="7" type="ORF">CLAFUR5_07393</name>
</gene>
<feature type="compositionally biased region" description="Polar residues" evidence="5">
    <location>
        <begin position="42"/>
        <end position="52"/>
    </location>
</feature>
<dbReference type="RefSeq" id="XP_047763136.1">
    <property type="nucleotide sequence ID" value="XM_047906541.1"/>
</dbReference>
<feature type="compositionally biased region" description="Basic and acidic residues" evidence="5">
    <location>
        <begin position="460"/>
        <end position="478"/>
    </location>
</feature>
<feature type="compositionally biased region" description="Pro residues" evidence="5">
    <location>
        <begin position="384"/>
        <end position="398"/>
    </location>
</feature>
<dbReference type="GO" id="GO:0005634">
    <property type="term" value="C:nucleus"/>
    <property type="evidence" value="ECO:0007669"/>
    <property type="project" value="UniProtKB-SubCell"/>
</dbReference>
<dbReference type="PRINTS" id="PR00053">
    <property type="entry name" value="FORKHEAD"/>
</dbReference>
<dbReference type="Gene3D" id="1.10.10.10">
    <property type="entry name" value="Winged helix-like DNA-binding domain superfamily/Winged helix DNA-binding domain"/>
    <property type="match status" value="1"/>
</dbReference>
<reference evidence="7" key="1">
    <citation type="submission" date="2021-12" db="EMBL/GenBank/DDBJ databases">
        <authorList>
            <person name="Zaccaron A."/>
            <person name="Stergiopoulos I."/>
        </authorList>
    </citation>
    <scope>NUCLEOTIDE SEQUENCE</scope>
    <source>
        <strain evidence="7">Race5_Kim</strain>
    </source>
</reference>
<feature type="region of interest" description="Disordered" evidence="5">
    <location>
        <begin position="754"/>
        <end position="790"/>
    </location>
</feature>
<evidence type="ECO:0000313" key="8">
    <source>
        <dbReference type="Proteomes" id="UP000756132"/>
    </source>
</evidence>
<protein>
    <submittedName>
        <fullName evidence="7">Forkhead protein sep1</fullName>
    </submittedName>
</protein>
<dbReference type="InterPro" id="IPR030456">
    <property type="entry name" value="TF_fork_head_CS_2"/>
</dbReference>
<evidence type="ECO:0000259" key="6">
    <source>
        <dbReference type="PROSITE" id="PS50039"/>
    </source>
</evidence>
<evidence type="ECO:0000256" key="1">
    <source>
        <dbReference type="ARBA" id="ARBA00004123"/>
    </source>
</evidence>
<dbReference type="GO" id="GO:0000978">
    <property type="term" value="F:RNA polymerase II cis-regulatory region sequence-specific DNA binding"/>
    <property type="evidence" value="ECO:0007669"/>
    <property type="project" value="UniProtKB-ARBA"/>
</dbReference>
<sequence>MATTRRNASLQVFEDPPDAYNTNSNSDDVETALLNALRPLSDASNKQNVQLNPSTTTKPGSSPSKKDSSPARPTSAHSLKEYRFTPPPQPNFTTDSIQKNGDFYSMYHQVAPQPEHPLYPQQHPYQSYDKENYFETGSSFGDLSVPSYPDVDYGYKTSLKRSFTNSSAVKVPSQSLKKQKLETGEPFDLPNPEDLPHPTDDGSKPAHSYAELIGMAILRAPNRRLTLAQIYAWISDNFAFYSKNEGGWQNSIRHNLSLNKNFVKQERPKDDPGKGNYWAIKPGEERPFLLGKKQPLRKIINPDGSQYVHGLPMPPSDPVSYRAASTPAVSNFTLGPNPVRKLETKDIDSAKFPDDAELSSDGTIPASDPALQEDEPEKDDSAAMPPPPVLMRSSPPPQDLGSSPPAMHRNDTPPPAPRFPPSSRSGGQRRKFAGLNDSGYWSSIESSAARGAANQLASESDLRSHRIKKGRAEAEIARMRSSSFDSPTKDGSRYLALPSAFGSSPVRKDDNPLTPAVVFKRPAKPAPAISPNTNLRDHRKAVRQLLGSPAKTYSPMPAQTWSPAFNLQDSTPAGLTPFISPYKQGTTPWPAVEDSSVSYNLNNAAFDVFLDIPDQDIAARGSPEKRSNGRPSLARAATSTGILADITGTAKSNNLMLPPATGSPFSFSPFLTKSGALRSPAKLDSPLKQSHKPPPISQPTDDFNWPDLTAGGENAPLYIDNNNDVSDLFGVQLHSDGSEEGIDIFQDFGKIGQASQTFPAPDRSTGSPVKRTSMGPPARPAMHRSSTSRW</sequence>
<feature type="compositionally biased region" description="Basic and acidic residues" evidence="5">
    <location>
        <begin position="194"/>
        <end position="204"/>
    </location>
</feature>
<dbReference type="PANTHER" id="PTHR11829">
    <property type="entry name" value="FORKHEAD BOX PROTEIN"/>
    <property type="match status" value="1"/>
</dbReference>
<dbReference type="PROSITE" id="PS50039">
    <property type="entry name" value="FORK_HEAD_3"/>
    <property type="match status" value="1"/>
</dbReference>
<feature type="region of interest" description="Disordered" evidence="5">
    <location>
        <begin position="318"/>
        <end position="490"/>
    </location>
</feature>
<name>A0A9Q8PA87_PASFU</name>
<dbReference type="SUPFAM" id="SSF46785">
    <property type="entry name" value="Winged helix' DNA-binding domain"/>
    <property type="match status" value="1"/>
</dbReference>
<dbReference type="AlphaFoldDB" id="A0A9Q8PA87"/>
<keyword evidence="8" id="KW-1185">Reference proteome</keyword>
<dbReference type="InterPro" id="IPR036390">
    <property type="entry name" value="WH_DNA-bd_sf"/>
</dbReference>
<reference evidence="7" key="2">
    <citation type="journal article" date="2022" name="Microb. Genom.">
        <title>A chromosome-scale genome assembly of the tomato pathogen Cladosporium fulvum reveals a compartmentalized genome architecture and the presence of a dispensable chromosome.</title>
        <authorList>
            <person name="Zaccaron A.Z."/>
            <person name="Chen L.H."/>
            <person name="Samaras A."/>
            <person name="Stergiopoulos I."/>
        </authorList>
    </citation>
    <scope>NUCLEOTIDE SEQUENCE</scope>
    <source>
        <strain evidence="7">Race5_Kim</strain>
    </source>
</reference>
<evidence type="ECO:0000313" key="7">
    <source>
        <dbReference type="EMBL" id="UJO18770.1"/>
    </source>
</evidence>
<organism evidence="7 8">
    <name type="scientific">Passalora fulva</name>
    <name type="common">Tomato leaf mold</name>
    <name type="synonym">Cladosporium fulvum</name>
    <dbReference type="NCBI Taxonomy" id="5499"/>
    <lineage>
        <taxon>Eukaryota</taxon>
        <taxon>Fungi</taxon>
        <taxon>Dikarya</taxon>
        <taxon>Ascomycota</taxon>
        <taxon>Pezizomycotina</taxon>
        <taxon>Dothideomycetes</taxon>
        <taxon>Dothideomycetidae</taxon>
        <taxon>Mycosphaerellales</taxon>
        <taxon>Mycosphaerellaceae</taxon>
        <taxon>Fulvia</taxon>
    </lineage>
</organism>
<keyword evidence="3 4" id="KW-0539">Nucleus</keyword>
<accession>A0A9Q8PA87</accession>